<dbReference type="SUPFAM" id="SSF51126">
    <property type="entry name" value="Pectin lyase-like"/>
    <property type="match status" value="1"/>
</dbReference>
<dbReference type="SMART" id="SM00710">
    <property type="entry name" value="PbH1"/>
    <property type="match status" value="8"/>
</dbReference>
<sequence>MKKRLLMLLAAFMAVTSVGWVHAQGTPNPELTIDGDTCYANGNPITITQSGNSGKVKITITGTEVSKEITTAGTVYGGSKDASVSSTSVTMESGEIKYLYAGGQGTLVTKKRANVEGLAYVNIKGGKISTLLVAGGKYYASTDTSAIYAAGSGVTLTNIYCGGYDQGKTTNRLETSFENSVNRIKSSTINLTNGVTVTGCLFVGGGQGYSFSKNVFATLDGITINGGLLGTGSNGRSEVVEVQAKNCTFVKATGQSDPIEIAGINRGKVESVVMSFDGCTFPKNSSDYYCYAGATYNWTNNGTQAKEIPAITKYAYWGFTNCTNTPALGLSDGLETAGMKIAGTTLKAAAFVKNPTASSDADKYTKAFTLGTNRDWILYKGLEIADATVDLKGQLNGLVYEKYNGFPNKSTWTGNYTFVYANGNDVTVQEGATNSDVKIILDSSLNMGEVDQVGVTLPVADRVVLFGGAKNATVKSSKITMKSGKLNMLFGGGYGETNGNKAEATATPAGVEGSTTINITGSSVVTNSLLGGGLYYNHSKDVMINVSGTASIGGTGNWLICGGLESGQTYGDSYAEFDKSNNTVESAMLTIDGGTYGYIAIGGTDGAKGYIKNSKATIKNATIQGGVYGNGSNGRSDKVEGTLTNCTFVKANSPIEIAAVNRGKSKEVSLTFDNCTFPTEASDIYVYLGATYHTLLGYKGSEYGIPENVNFTFKGEKAMPVVGVSDGLAEANVTLTGAKGHIAKFEISDSQSINAFTIPTGKTWTFNGGLEFATGENVATLTNNGKLNVRGIDNVVDLQSAMIQSDTIGLKAGRYSLASHLLVRKPMVIEGTITDKDSTIIEPASNWSGSDNGTKNLVRIDASNTSLKNLIVEGCKTGSGIHAFKATNVTLDNVISRNNNAAGLIVNGSTVTATNFRTSGNGWYGVNVDKGQGIEGTPVFTIGTGCSFGEDNAIYADLKNATNDDASKYVVSNDWVMTKVADKEHEYCWINAAAGGIDYAIISVPSTVVYGSANLPLISNADSTKTVKFSVQADNGFVSIKAKAGEAKYDSLVIKKPGQVAITMSVGDTTVTQSLEVLKRVITVSGITAEKKTYNGDTNVTLKTDDVKVEGFLGTGNAFSSYSGTLSSINAGNAVPVNLNATFTNSGDSAYYEVSFATVTDTVIKAKLTVTTAKPSAAIDFGATIPTFTAQESGFVNGETNAILGGKLQFDCPATSASLAGKYPVMPYGYTSDNYNIEYVADSLEIKAIAPTVELVSATVSADKSKVTAKGRIISNGGTLTTDLKGGFTVGGTAKASDLLIAKDGTFSAELSEVGNSSIEIKATAAVGSLTGTSVGTSVDLSKNLQNVNFVSELSRLTYGSTAKLSAKDFAEGAKVTFAIAEGGTSCVELVDSITIKAIKPGTATITVTAEKEGYITAIAKQTVTVEPKNLTVTPGTVTKGYDGELTATLPTFTLNGKIGEDDVTVNATSVTATFVDKNVGTNKPVVLSGDLVLGGAAAGNYTLTQPTGLKGTIEKGEDVKVIVSDVKRKYNETTLKYKLQFMTGTTDLTSAPYTGKVVVTESNGNYSVSLQNVSFPNYGNVTVESGSGEVEIEKGTPKVLTFNISIDEVGVQLLDAEGWADAVPSVVDEDSKSYAQVSYDNGTKTVRGASLTKQAAPVINWDFSAPETKALRSNAPTKAGEQIFTFGQSKILKKVNGFTYAVANTKVLTLTTNEEGDYVVNAVGVGTGAITATNANGAVAYISIKVDPASLSVSASGTDKAYDNTTSANVSLAIDNMPEGVALDLEGVTFNYASASVTNGISIVPSKPITLSGANAANYTLNDAESFKGNITPRDLTITSPISKYYDGSKTLVLSGYSAEGLIAGEAVPAVTAEFENANVGINKSVTLNTTDKNYNLVGVDDIKGNIVKSTLDATLPTGASGVENLKNNVKLVVRETTAAVTRSAVNYEPVVTTEGNGSSTVYYISGGDNDNYTVSYSSNQLGFKAEPTPPVGGGDEGDETVTISLDATTKTLPRTEEFVLKATVSPSDKTVTWSSCDPTIASVTANGNSATVKALKVGTATITAKIGDVTATCEVTVDFATGLEEALANTQVYAKQGSIYVNPIQPLQLTIVNMLG</sequence>
<reference evidence="3 4" key="1">
    <citation type="submission" date="2020-08" db="EMBL/GenBank/DDBJ databases">
        <title>Genome public.</title>
        <authorList>
            <person name="Liu C."/>
            <person name="Sun Q."/>
        </authorList>
    </citation>
    <scope>NUCLEOTIDE SEQUENCE [LARGE SCALE GENOMIC DNA]</scope>
    <source>
        <strain evidence="3 4">426_9</strain>
    </source>
</reference>
<gene>
    <name evidence="3" type="ORF">H8784_19440</name>
</gene>
<feature type="signal peptide" evidence="1">
    <location>
        <begin position="1"/>
        <end position="23"/>
    </location>
</feature>
<dbReference type="InterPro" id="IPR006626">
    <property type="entry name" value="PbH1"/>
</dbReference>
<dbReference type="SMART" id="SM00635">
    <property type="entry name" value="BID_2"/>
    <property type="match status" value="3"/>
</dbReference>
<keyword evidence="1" id="KW-0732">Signal</keyword>
<name>A0ABR7P6L3_9BACT</name>
<organism evidence="3 4">
    <name type="scientific">Parabacteroides acidifaciens</name>
    <dbReference type="NCBI Taxonomy" id="2290935"/>
    <lineage>
        <taxon>Bacteria</taxon>
        <taxon>Pseudomonadati</taxon>
        <taxon>Bacteroidota</taxon>
        <taxon>Bacteroidia</taxon>
        <taxon>Bacteroidales</taxon>
        <taxon>Tannerellaceae</taxon>
        <taxon>Parabacteroides</taxon>
    </lineage>
</organism>
<dbReference type="InterPro" id="IPR041248">
    <property type="entry name" value="YDG"/>
</dbReference>
<protein>
    <submittedName>
        <fullName evidence="3">Ig-like domain-containing protein</fullName>
    </submittedName>
</protein>
<evidence type="ECO:0000256" key="1">
    <source>
        <dbReference type="SAM" id="SignalP"/>
    </source>
</evidence>
<evidence type="ECO:0000313" key="4">
    <source>
        <dbReference type="Proteomes" id="UP000629596"/>
    </source>
</evidence>
<dbReference type="Proteomes" id="UP000629596">
    <property type="component" value="Unassembled WGS sequence"/>
</dbReference>
<accession>A0ABR7P6L3</accession>
<evidence type="ECO:0000313" key="3">
    <source>
        <dbReference type="EMBL" id="MBC8603883.1"/>
    </source>
</evidence>
<dbReference type="InterPro" id="IPR011050">
    <property type="entry name" value="Pectin_lyase_fold/virulence"/>
</dbReference>
<keyword evidence="4" id="KW-1185">Reference proteome</keyword>
<dbReference type="EMBL" id="JACRTI010000093">
    <property type="protein sequence ID" value="MBC8603883.1"/>
    <property type="molecule type" value="Genomic_DNA"/>
</dbReference>
<dbReference type="SUPFAM" id="SSF49373">
    <property type="entry name" value="Invasin/intimin cell-adhesion fragments"/>
    <property type="match status" value="1"/>
</dbReference>
<evidence type="ECO:0000259" key="2">
    <source>
        <dbReference type="SMART" id="SM00635"/>
    </source>
</evidence>
<feature type="non-terminal residue" evidence="3">
    <location>
        <position position="2118"/>
    </location>
</feature>
<comment type="caution">
    <text evidence="3">The sequence shown here is derived from an EMBL/GenBank/DDBJ whole genome shotgun (WGS) entry which is preliminary data.</text>
</comment>
<dbReference type="Pfam" id="PF18657">
    <property type="entry name" value="YDG"/>
    <property type="match status" value="3"/>
</dbReference>
<dbReference type="Pfam" id="PF02368">
    <property type="entry name" value="Big_2"/>
    <property type="match status" value="1"/>
</dbReference>
<dbReference type="RefSeq" id="WP_147292160.1">
    <property type="nucleotide sequence ID" value="NZ_JACRTI010000093.1"/>
</dbReference>
<feature type="domain" description="BIG2" evidence="2">
    <location>
        <begin position="1666"/>
        <end position="1744"/>
    </location>
</feature>
<dbReference type="Pfam" id="PF18676">
    <property type="entry name" value="MBG_2"/>
    <property type="match status" value="1"/>
</dbReference>
<dbReference type="InterPro" id="IPR041286">
    <property type="entry name" value="MBG_2"/>
</dbReference>
<dbReference type="Gene3D" id="2.60.40.1080">
    <property type="match status" value="1"/>
</dbReference>
<proteinExistence type="predicted"/>
<feature type="chain" id="PRO_5046108012" evidence="1">
    <location>
        <begin position="24"/>
        <end position="2118"/>
    </location>
</feature>
<feature type="domain" description="BIG2" evidence="2">
    <location>
        <begin position="2001"/>
        <end position="2078"/>
    </location>
</feature>
<dbReference type="InterPro" id="IPR008964">
    <property type="entry name" value="Invasin/intimin_cell_adhesion"/>
</dbReference>
<dbReference type="InterPro" id="IPR003343">
    <property type="entry name" value="Big_2"/>
</dbReference>
<feature type="domain" description="BIG2" evidence="2">
    <location>
        <begin position="1344"/>
        <end position="1420"/>
    </location>
</feature>